<feature type="transmembrane region" description="Helical" evidence="7">
    <location>
        <begin position="211"/>
        <end position="231"/>
    </location>
</feature>
<dbReference type="SUPFAM" id="SSF103473">
    <property type="entry name" value="MFS general substrate transporter"/>
    <property type="match status" value="1"/>
</dbReference>
<evidence type="ECO:0000256" key="3">
    <source>
        <dbReference type="ARBA" id="ARBA00022692"/>
    </source>
</evidence>
<feature type="transmembrane region" description="Helical" evidence="7">
    <location>
        <begin position="86"/>
        <end position="108"/>
    </location>
</feature>
<feature type="transmembrane region" description="Helical" evidence="7">
    <location>
        <begin position="149"/>
        <end position="168"/>
    </location>
</feature>
<dbReference type="AlphaFoldDB" id="A0A067T8K7"/>
<comment type="similarity">
    <text evidence="6">Belongs to the major facilitator superfamily. Allantoate permease family.</text>
</comment>
<feature type="transmembrane region" description="Helical" evidence="7">
    <location>
        <begin position="407"/>
        <end position="426"/>
    </location>
</feature>
<feature type="transmembrane region" description="Helical" evidence="7">
    <location>
        <begin position="180"/>
        <end position="199"/>
    </location>
</feature>
<dbReference type="Gene3D" id="1.20.1250.20">
    <property type="entry name" value="MFS general substrate transporter like domains"/>
    <property type="match status" value="2"/>
</dbReference>
<feature type="transmembrane region" description="Helical" evidence="7">
    <location>
        <begin position="312"/>
        <end position="334"/>
    </location>
</feature>
<protein>
    <recommendedName>
        <fullName evidence="10">Major facilitator superfamily (MFS) profile domain-containing protein</fullName>
    </recommendedName>
</protein>
<keyword evidence="2" id="KW-0813">Transport</keyword>
<evidence type="ECO:0000256" key="1">
    <source>
        <dbReference type="ARBA" id="ARBA00004141"/>
    </source>
</evidence>
<dbReference type="STRING" id="685588.A0A067T8K7"/>
<evidence type="ECO:0000256" key="5">
    <source>
        <dbReference type="ARBA" id="ARBA00023136"/>
    </source>
</evidence>
<keyword evidence="4 7" id="KW-1133">Transmembrane helix</keyword>
<feature type="transmembrane region" description="Helical" evidence="7">
    <location>
        <begin position="377"/>
        <end position="395"/>
    </location>
</feature>
<keyword evidence="5 7" id="KW-0472">Membrane</keyword>
<dbReference type="InterPro" id="IPR011701">
    <property type="entry name" value="MFS"/>
</dbReference>
<dbReference type="Proteomes" id="UP000027222">
    <property type="component" value="Unassembled WGS sequence"/>
</dbReference>
<dbReference type="PANTHER" id="PTHR43791">
    <property type="entry name" value="PERMEASE-RELATED"/>
    <property type="match status" value="1"/>
</dbReference>
<proteinExistence type="inferred from homology"/>
<evidence type="ECO:0008006" key="10">
    <source>
        <dbReference type="Google" id="ProtNLM"/>
    </source>
</evidence>
<evidence type="ECO:0000313" key="8">
    <source>
        <dbReference type="EMBL" id="KDR78707.1"/>
    </source>
</evidence>
<feature type="transmembrane region" description="Helical" evidence="7">
    <location>
        <begin position="243"/>
        <end position="263"/>
    </location>
</feature>
<sequence length="590" mass="65479">MADHISHVEKFDYDKTGISVTFETVSAEHISESKEQNVSTGETPCTQEGQDEALDILASEGKNLRLPTPEEDAHLVRKIDRHLMPIMFCIYFLQLMDKQALSFASVFGLSQDTNLQGDEYSLLGSIVYIAQLGMQPLSAYLLVKLRLSVYIPLVVTCWGISVACTGVARNFTGLLCARFFLGAFESSIQASFILIVQMWYRRREQGFRLAIWYSTAGWINIFGSLVIYGLGHIQSRVLHTYQIIFLGLGSTTVSVGLLSFLIFPDNAVRCKFLTPDEKIMAIERLRANQQGLETKAFKVRQLLEMLSDVKSWCWMCITFTMAIPGTGIATFGPLIMGGFGFDGYKIMLLMIPLGCLQVFGIFGGFWLSRRYSLKSPIIFGLLLLCVASSLVLLKTGRSIQEQPLLVVAYYTLHCASSVATPMVVNWQSSNVAGHSKKSTTTGFMLMGSFTGSIIGPLLFTTKDSPNYHKGVVSMLVCFSTSSFLVLFTAAYLRHLNAMNRKRRVFRGKVGKIVDYSMLSTANAEKRRMEENESSGGVVVTGVGAFDDLTDLDNDQFIVSTCSRWHPCRLTQLTYKLNSTCIDLPTGVTGP</sequence>
<feature type="transmembrane region" description="Helical" evidence="7">
    <location>
        <begin position="471"/>
        <end position="492"/>
    </location>
</feature>
<evidence type="ECO:0000256" key="7">
    <source>
        <dbReference type="SAM" id="Phobius"/>
    </source>
</evidence>
<dbReference type="Pfam" id="PF07690">
    <property type="entry name" value="MFS_1"/>
    <property type="match status" value="1"/>
</dbReference>
<organism evidence="8 9">
    <name type="scientific">Galerina marginata (strain CBS 339.88)</name>
    <dbReference type="NCBI Taxonomy" id="685588"/>
    <lineage>
        <taxon>Eukaryota</taxon>
        <taxon>Fungi</taxon>
        <taxon>Dikarya</taxon>
        <taxon>Basidiomycota</taxon>
        <taxon>Agaricomycotina</taxon>
        <taxon>Agaricomycetes</taxon>
        <taxon>Agaricomycetidae</taxon>
        <taxon>Agaricales</taxon>
        <taxon>Agaricineae</taxon>
        <taxon>Strophariaceae</taxon>
        <taxon>Galerina</taxon>
    </lineage>
</organism>
<evidence type="ECO:0000313" key="9">
    <source>
        <dbReference type="Proteomes" id="UP000027222"/>
    </source>
</evidence>
<accession>A0A067T8K7</accession>
<dbReference type="HOGENOM" id="CLU_001265_0_5_1"/>
<keyword evidence="3 7" id="KW-0812">Transmembrane</keyword>
<dbReference type="OrthoDB" id="6730379at2759"/>
<dbReference type="GO" id="GO:0022857">
    <property type="term" value="F:transmembrane transporter activity"/>
    <property type="evidence" value="ECO:0007669"/>
    <property type="project" value="InterPro"/>
</dbReference>
<dbReference type="GO" id="GO:0016020">
    <property type="term" value="C:membrane"/>
    <property type="evidence" value="ECO:0007669"/>
    <property type="project" value="UniProtKB-SubCell"/>
</dbReference>
<reference evidence="9" key="1">
    <citation type="journal article" date="2014" name="Proc. Natl. Acad. Sci. U.S.A.">
        <title>Extensive sampling of basidiomycete genomes demonstrates inadequacy of the white-rot/brown-rot paradigm for wood decay fungi.</title>
        <authorList>
            <person name="Riley R."/>
            <person name="Salamov A.A."/>
            <person name="Brown D.W."/>
            <person name="Nagy L.G."/>
            <person name="Floudas D."/>
            <person name="Held B.W."/>
            <person name="Levasseur A."/>
            <person name="Lombard V."/>
            <person name="Morin E."/>
            <person name="Otillar R."/>
            <person name="Lindquist E.A."/>
            <person name="Sun H."/>
            <person name="LaButti K.M."/>
            <person name="Schmutz J."/>
            <person name="Jabbour D."/>
            <person name="Luo H."/>
            <person name="Baker S.E."/>
            <person name="Pisabarro A.G."/>
            <person name="Walton J.D."/>
            <person name="Blanchette R.A."/>
            <person name="Henrissat B."/>
            <person name="Martin F."/>
            <person name="Cullen D."/>
            <person name="Hibbett D.S."/>
            <person name="Grigoriev I.V."/>
        </authorList>
    </citation>
    <scope>NUCLEOTIDE SEQUENCE [LARGE SCALE GENOMIC DNA]</scope>
    <source>
        <strain evidence="9">CBS 339.88</strain>
    </source>
</reference>
<evidence type="ECO:0000256" key="4">
    <source>
        <dbReference type="ARBA" id="ARBA00022989"/>
    </source>
</evidence>
<feature type="transmembrane region" description="Helical" evidence="7">
    <location>
        <begin position="438"/>
        <end position="459"/>
    </location>
</feature>
<evidence type="ECO:0000256" key="2">
    <source>
        <dbReference type="ARBA" id="ARBA00022448"/>
    </source>
</evidence>
<comment type="subcellular location">
    <subcellularLocation>
        <location evidence="1">Membrane</location>
        <topology evidence="1">Multi-pass membrane protein</topology>
    </subcellularLocation>
</comment>
<dbReference type="FunFam" id="1.20.1250.20:FF:000064">
    <property type="entry name" value="MFS allantoate transporter"/>
    <property type="match status" value="1"/>
</dbReference>
<dbReference type="InterPro" id="IPR036259">
    <property type="entry name" value="MFS_trans_sf"/>
</dbReference>
<dbReference type="EMBL" id="KL142374">
    <property type="protein sequence ID" value="KDR78707.1"/>
    <property type="molecule type" value="Genomic_DNA"/>
</dbReference>
<evidence type="ECO:0000256" key="6">
    <source>
        <dbReference type="ARBA" id="ARBA00037968"/>
    </source>
</evidence>
<feature type="transmembrane region" description="Helical" evidence="7">
    <location>
        <begin position="346"/>
        <end position="365"/>
    </location>
</feature>
<gene>
    <name evidence="8" type="ORF">GALMADRAFT_63756</name>
</gene>
<name>A0A067T8K7_GALM3</name>
<dbReference type="PANTHER" id="PTHR43791:SF59">
    <property type="entry name" value="TRANSPORTER, PUTATIVE (AFU_ORTHOLOGUE AFUA_1G06550)-RELATED"/>
    <property type="match status" value="1"/>
</dbReference>
<keyword evidence="9" id="KW-1185">Reference proteome</keyword>
<feature type="transmembrane region" description="Helical" evidence="7">
    <location>
        <begin position="120"/>
        <end position="142"/>
    </location>
</feature>